<evidence type="ECO:0008006" key="4">
    <source>
        <dbReference type="Google" id="ProtNLM"/>
    </source>
</evidence>
<evidence type="ECO:0000256" key="1">
    <source>
        <dbReference type="SAM" id="SignalP"/>
    </source>
</evidence>
<sequence length="197" mass="22902">MKKQKIKYHLSLLMGLSLLACSAQLPPSDFESAIVKLVTAFKEKDQATVNGFVSKKQGVIIVFRFGIFDQYQKTAILDFETPVPDYFPYYDFSTDYRVSFEPLPSYDCETFEWTKTGMYCDTTKTSHLLSKTAKNLNTYMDANISEKEIKSFEKLEKNSHRIVVCDRTEGEFIFYLTRLDKRWYLTLIDRVTTDCSS</sequence>
<dbReference type="PROSITE" id="PS51257">
    <property type="entry name" value="PROKAR_LIPOPROTEIN"/>
    <property type="match status" value="1"/>
</dbReference>
<feature type="chain" id="PRO_5046676503" description="Lipoprotein" evidence="1">
    <location>
        <begin position="23"/>
        <end position="197"/>
    </location>
</feature>
<keyword evidence="1" id="KW-0732">Signal</keyword>
<reference evidence="3" key="1">
    <citation type="journal article" date="2019" name="Int. J. Syst. Evol. Microbiol.">
        <title>The Global Catalogue of Microorganisms (GCM) 10K type strain sequencing project: providing services to taxonomists for standard genome sequencing and annotation.</title>
        <authorList>
            <consortium name="The Broad Institute Genomics Platform"/>
            <consortium name="The Broad Institute Genome Sequencing Center for Infectious Disease"/>
            <person name="Wu L."/>
            <person name="Ma J."/>
        </authorList>
    </citation>
    <scope>NUCLEOTIDE SEQUENCE [LARGE SCALE GENOMIC DNA]</scope>
    <source>
        <strain evidence="3">KCTC 52368</strain>
    </source>
</reference>
<evidence type="ECO:0000313" key="3">
    <source>
        <dbReference type="Proteomes" id="UP001597526"/>
    </source>
</evidence>
<dbReference type="Proteomes" id="UP001597526">
    <property type="component" value="Unassembled WGS sequence"/>
</dbReference>
<dbReference type="EMBL" id="JBHULB010000006">
    <property type="protein sequence ID" value="MFD2586027.1"/>
    <property type="molecule type" value="Genomic_DNA"/>
</dbReference>
<dbReference type="RefSeq" id="WP_377765667.1">
    <property type="nucleotide sequence ID" value="NZ_JBHULB010000006.1"/>
</dbReference>
<accession>A0ABW5MRZ4</accession>
<organism evidence="2 3">
    <name type="scientific">Croceitalea marina</name>
    <dbReference type="NCBI Taxonomy" id="1775166"/>
    <lineage>
        <taxon>Bacteria</taxon>
        <taxon>Pseudomonadati</taxon>
        <taxon>Bacteroidota</taxon>
        <taxon>Flavobacteriia</taxon>
        <taxon>Flavobacteriales</taxon>
        <taxon>Flavobacteriaceae</taxon>
        <taxon>Croceitalea</taxon>
    </lineage>
</organism>
<feature type="signal peptide" evidence="1">
    <location>
        <begin position="1"/>
        <end position="22"/>
    </location>
</feature>
<evidence type="ECO:0000313" key="2">
    <source>
        <dbReference type="EMBL" id="MFD2586027.1"/>
    </source>
</evidence>
<keyword evidence="3" id="KW-1185">Reference proteome</keyword>
<protein>
    <recommendedName>
        <fullName evidence="4">Lipoprotein</fullName>
    </recommendedName>
</protein>
<comment type="caution">
    <text evidence="2">The sequence shown here is derived from an EMBL/GenBank/DDBJ whole genome shotgun (WGS) entry which is preliminary data.</text>
</comment>
<name>A0ABW5MRZ4_9FLAO</name>
<gene>
    <name evidence="2" type="ORF">ACFSQJ_03750</name>
</gene>
<proteinExistence type="predicted"/>